<keyword evidence="7" id="KW-0472">Membrane</keyword>
<dbReference type="Gene3D" id="1.25.40.10">
    <property type="entry name" value="Tetratricopeptide repeat domain"/>
    <property type="match status" value="1"/>
</dbReference>
<name>A0A3A9XU83_9ACTN</name>
<dbReference type="GO" id="GO:0006355">
    <property type="term" value="P:regulation of DNA-templated transcription"/>
    <property type="evidence" value="ECO:0007669"/>
    <property type="project" value="InterPro"/>
</dbReference>
<feature type="transmembrane region" description="Helical" evidence="7">
    <location>
        <begin position="420"/>
        <end position="440"/>
    </location>
</feature>
<evidence type="ECO:0000256" key="2">
    <source>
        <dbReference type="ARBA" id="ARBA00023015"/>
    </source>
</evidence>
<dbReference type="SUPFAM" id="SSF46894">
    <property type="entry name" value="C-terminal effector domain of the bipartite response regulators"/>
    <property type="match status" value="1"/>
</dbReference>
<dbReference type="PANTHER" id="PTHR35807:SF1">
    <property type="entry name" value="TRANSCRIPTIONAL REGULATOR REDD"/>
    <property type="match status" value="1"/>
</dbReference>
<dbReference type="Pfam" id="PF03704">
    <property type="entry name" value="BTAD"/>
    <property type="match status" value="1"/>
</dbReference>
<dbReference type="InterPro" id="IPR005158">
    <property type="entry name" value="BTAD"/>
</dbReference>
<feature type="compositionally biased region" description="Low complexity" evidence="6">
    <location>
        <begin position="291"/>
        <end position="312"/>
    </location>
</feature>
<comment type="similarity">
    <text evidence="1">Belongs to the AfsR/DnrI/RedD regulatory family.</text>
</comment>
<sequence length="611" mass="65501">MSGTLRFEVLGPQRAWYGDRELDTGPGKQRAVLAVLLLSPGRPVPTGQIVDAVWPEDSPAHGPNVVQKYVAGLRRVLEPDRSPRTPGQVLTLTDAGYLLRVPPTSVDAVVFEREVHRARRLRSEGRDAEAVAVLRSALESWRGEPFAGLPGPLFDSARHRLVELRAAALETRAEIELDLGRHRELVGELVELTAEFPLRGGLRHQLMLALHRSGRQAEALAVYREYADLLREEFGIEPDDGLQNLHRRILQSDPTLMPATGAVPVPTPPAVPGSPEPVAPPAAQPPPPAAQAPAPAAPVASPVGPTVSPVPAEADAALPATPFELPSGPQTAATPPAAPPVAAPSADGAPFPTYLPPPPLPSSFAAPMSADSRARPAITTPRWVSATATVVGTLLVLLSFGFLTWLVILAYAAWRRSWRLALAGVGYLALVVTEVSLLDIENPEAEPPMAKATLFIGLAAISLFVGAAHVIVLNRGVWATLTGGPGSARGRAGEERRIRREHSRYLLYHYPAARAELRIGRPDLPRTFDDGGLIDVNSVPEQILARLPGLTVEQCRHLAVDRWLRGPYVSIEEFAGRCMLPPNVTEPLRDLLVFLPPIAVPSSEPARPPGS</sequence>
<protein>
    <submittedName>
        <fullName evidence="9">Transcriptional regulator</fullName>
    </submittedName>
</protein>
<feature type="compositionally biased region" description="Low complexity" evidence="6">
    <location>
        <begin position="326"/>
        <end position="335"/>
    </location>
</feature>
<dbReference type="EMBL" id="RAZT01000026">
    <property type="protein sequence ID" value="RKN25074.1"/>
    <property type="molecule type" value="Genomic_DNA"/>
</dbReference>
<proteinExistence type="inferred from homology"/>
<dbReference type="RefSeq" id="WP_120691103.1">
    <property type="nucleotide sequence ID" value="NZ_RAZT01000026.1"/>
</dbReference>
<dbReference type="SMART" id="SM01043">
    <property type="entry name" value="BTAD"/>
    <property type="match status" value="1"/>
</dbReference>
<dbReference type="Gene3D" id="1.10.10.10">
    <property type="entry name" value="Winged helix-like DNA-binding domain superfamily/Winged helix DNA-binding domain"/>
    <property type="match status" value="1"/>
</dbReference>
<dbReference type="InterPro" id="IPR051677">
    <property type="entry name" value="AfsR-DnrI-RedD_regulator"/>
</dbReference>
<feature type="transmembrane region" description="Helical" evidence="7">
    <location>
        <begin position="383"/>
        <end position="408"/>
    </location>
</feature>
<evidence type="ECO:0000256" key="5">
    <source>
        <dbReference type="PROSITE-ProRule" id="PRU01091"/>
    </source>
</evidence>
<feature type="compositionally biased region" description="Pro residues" evidence="6">
    <location>
        <begin position="265"/>
        <end position="290"/>
    </location>
</feature>
<keyword evidence="7" id="KW-1133">Transmembrane helix</keyword>
<feature type="region of interest" description="Disordered" evidence="6">
    <location>
        <begin position="255"/>
        <end position="352"/>
    </location>
</feature>
<dbReference type="CDD" id="cd15831">
    <property type="entry name" value="BTAD"/>
    <property type="match status" value="1"/>
</dbReference>
<evidence type="ECO:0000256" key="4">
    <source>
        <dbReference type="ARBA" id="ARBA00023163"/>
    </source>
</evidence>
<dbReference type="GO" id="GO:0000160">
    <property type="term" value="P:phosphorelay signal transduction system"/>
    <property type="evidence" value="ECO:0007669"/>
    <property type="project" value="InterPro"/>
</dbReference>
<feature type="transmembrane region" description="Helical" evidence="7">
    <location>
        <begin position="452"/>
        <end position="473"/>
    </location>
</feature>
<evidence type="ECO:0000313" key="10">
    <source>
        <dbReference type="Proteomes" id="UP000275865"/>
    </source>
</evidence>
<dbReference type="AlphaFoldDB" id="A0A3A9XU83"/>
<evidence type="ECO:0000259" key="8">
    <source>
        <dbReference type="PROSITE" id="PS51755"/>
    </source>
</evidence>
<keyword evidence="2" id="KW-0805">Transcription regulation</keyword>
<dbReference type="InterPro" id="IPR016032">
    <property type="entry name" value="Sig_transdc_resp-reg_C-effctor"/>
</dbReference>
<dbReference type="Proteomes" id="UP000275865">
    <property type="component" value="Unassembled WGS sequence"/>
</dbReference>
<keyword evidence="4" id="KW-0804">Transcription</keyword>
<accession>A0A3A9XU83</accession>
<organism evidence="9 10">
    <name type="scientific">Micromonospora musae</name>
    <dbReference type="NCBI Taxonomy" id="1894970"/>
    <lineage>
        <taxon>Bacteria</taxon>
        <taxon>Bacillati</taxon>
        <taxon>Actinomycetota</taxon>
        <taxon>Actinomycetes</taxon>
        <taxon>Micromonosporales</taxon>
        <taxon>Micromonosporaceae</taxon>
        <taxon>Micromonospora</taxon>
    </lineage>
</organism>
<feature type="domain" description="OmpR/PhoB-type" evidence="8">
    <location>
        <begin position="1"/>
        <end position="101"/>
    </location>
</feature>
<evidence type="ECO:0000256" key="6">
    <source>
        <dbReference type="SAM" id="MobiDB-lite"/>
    </source>
</evidence>
<gene>
    <name evidence="9" type="ORF">D7044_31865</name>
</gene>
<dbReference type="Pfam" id="PF00486">
    <property type="entry name" value="Trans_reg_C"/>
    <property type="match status" value="1"/>
</dbReference>
<dbReference type="InterPro" id="IPR036388">
    <property type="entry name" value="WH-like_DNA-bd_sf"/>
</dbReference>
<evidence type="ECO:0000313" key="9">
    <source>
        <dbReference type="EMBL" id="RKN25074.1"/>
    </source>
</evidence>
<evidence type="ECO:0000256" key="7">
    <source>
        <dbReference type="SAM" id="Phobius"/>
    </source>
</evidence>
<reference evidence="9 10" key="1">
    <citation type="submission" date="2018-09" db="EMBL/GenBank/DDBJ databases">
        <title>Micromonospora sp. nov. MS1-9, isolated from a root of Musa sp.</title>
        <authorList>
            <person name="Kuncharoen N."/>
            <person name="Kudo T."/>
            <person name="Ohkuma M."/>
            <person name="Yuki M."/>
            <person name="Tanasupawat S."/>
        </authorList>
    </citation>
    <scope>NUCLEOTIDE SEQUENCE [LARGE SCALE GENOMIC DNA]</scope>
    <source>
        <strain evidence="9 10">MS1-9</strain>
    </source>
</reference>
<keyword evidence="7" id="KW-0812">Transmembrane</keyword>
<keyword evidence="3 5" id="KW-0238">DNA-binding</keyword>
<comment type="caution">
    <text evidence="9">The sequence shown here is derived from an EMBL/GenBank/DDBJ whole genome shotgun (WGS) entry which is preliminary data.</text>
</comment>
<dbReference type="PANTHER" id="PTHR35807">
    <property type="entry name" value="TRANSCRIPTIONAL REGULATOR REDD-RELATED"/>
    <property type="match status" value="1"/>
</dbReference>
<dbReference type="SMART" id="SM00862">
    <property type="entry name" value="Trans_reg_C"/>
    <property type="match status" value="1"/>
</dbReference>
<evidence type="ECO:0000256" key="1">
    <source>
        <dbReference type="ARBA" id="ARBA00005820"/>
    </source>
</evidence>
<evidence type="ECO:0000256" key="3">
    <source>
        <dbReference type="ARBA" id="ARBA00023125"/>
    </source>
</evidence>
<feature type="compositionally biased region" description="Low complexity" evidence="6">
    <location>
        <begin position="343"/>
        <end position="352"/>
    </location>
</feature>
<dbReference type="GO" id="GO:0003677">
    <property type="term" value="F:DNA binding"/>
    <property type="evidence" value="ECO:0007669"/>
    <property type="project" value="UniProtKB-UniRule"/>
</dbReference>
<dbReference type="SUPFAM" id="SSF47781">
    <property type="entry name" value="RuvA domain 2-like"/>
    <property type="match status" value="1"/>
</dbReference>
<dbReference type="SUPFAM" id="SSF48452">
    <property type="entry name" value="TPR-like"/>
    <property type="match status" value="1"/>
</dbReference>
<dbReference type="InterPro" id="IPR011990">
    <property type="entry name" value="TPR-like_helical_dom_sf"/>
</dbReference>
<dbReference type="InterPro" id="IPR001867">
    <property type="entry name" value="OmpR/PhoB-type_DNA-bd"/>
</dbReference>
<dbReference type="InterPro" id="IPR010994">
    <property type="entry name" value="RuvA_2-like"/>
</dbReference>
<dbReference type="PROSITE" id="PS51755">
    <property type="entry name" value="OMPR_PHOB"/>
    <property type="match status" value="1"/>
</dbReference>
<feature type="DNA-binding region" description="OmpR/PhoB-type" evidence="5">
    <location>
        <begin position="1"/>
        <end position="101"/>
    </location>
</feature>